<dbReference type="Pfam" id="PF04326">
    <property type="entry name" value="SLFN_AlbA_2"/>
    <property type="match status" value="1"/>
</dbReference>
<comment type="caution">
    <text evidence="2">The sequence shown here is derived from an EMBL/GenBank/DDBJ whole genome shotgun (WGS) entry which is preliminary data.</text>
</comment>
<accession>A0ABV4G730</accession>
<dbReference type="EMBL" id="JBGBZN010000001">
    <property type="protein sequence ID" value="MEY9467717.1"/>
    <property type="molecule type" value="Genomic_DNA"/>
</dbReference>
<organism evidence="2 3">
    <name type="scientific">Bradyrhizobium yuanmingense</name>
    <dbReference type="NCBI Taxonomy" id="108015"/>
    <lineage>
        <taxon>Bacteria</taxon>
        <taxon>Pseudomonadati</taxon>
        <taxon>Pseudomonadota</taxon>
        <taxon>Alphaproteobacteria</taxon>
        <taxon>Hyphomicrobiales</taxon>
        <taxon>Nitrobacteraceae</taxon>
        <taxon>Bradyrhizobium</taxon>
    </lineage>
</organism>
<evidence type="ECO:0000259" key="1">
    <source>
        <dbReference type="Pfam" id="PF04326"/>
    </source>
</evidence>
<gene>
    <name evidence="2" type="ORF">ABH992_000116</name>
</gene>
<name>A0ABV4G730_9BRAD</name>
<evidence type="ECO:0000313" key="3">
    <source>
        <dbReference type="Proteomes" id="UP001565474"/>
    </source>
</evidence>
<dbReference type="PANTHER" id="PTHR30595">
    <property type="entry name" value="GLPR-RELATED TRANSCRIPTIONAL REPRESSOR"/>
    <property type="match status" value="1"/>
</dbReference>
<protein>
    <submittedName>
        <fullName evidence="2">HTH transcriptional regulator</fullName>
    </submittedName>
</protein>
<dbReference type="InterPro" id="IPR007421">
    <property type="entry name" value="Schlafen_AlbA_2_dom"/>
</dbReference>
<dbReference type="PANTHER" id="PTHR30595:SF6">
    <property type="entry name" value="SCHLAFEN ALBA-2 DOMAIN-CONTAINING PROTEIN"/>
    <property type="match status" value="1"/>
</dbReference>
<proteinExistence type="predicted"/>
<feature type="domain" description="Schlafen AlbA-2" evidence="1">
    <location>
        <begin position="23"/>
        <end position="140"/>
    </location>
</feature>
<evidence type="ECO:0000313" key="2">
    <source>
        <dbReference type="EMBL" id="MEY9467717.1"/>
    </source>
</evidence>
<sequence length="186" mass="20724">MAEFLTIKTLGDLKSIENSGFEEGLTLEYKSSDALCKEKADDMCKDVSAFANSSGGQIIYGMKEEDKKPKLDAGVSDPKISKEWIQQILNTRLRPRVQVGIERIEITSGHYAFVLTIPPTNTGPHQHTDKRYYHRYEATQLVMDDQEIRDVMRRATTPDLRVSLSFLNGARAGSGNLDRAISGVSA</sequence>
<keyword evidence="3" id="KW-1185">Reference proteome</keyword>
<dbReference type="Proteomes" id="UP001565474">
    <property type="component" value="Unassembled WGS sequence"/>
</dbReference>
<dbReference type="InterPro" id="IPR038461">
    <property type="entry name" value="Schlafen_AlbA_2_dom_sf"/>
</dbReference>
<dbReference type="RefSeq" id="WP_036044373.1">
    <property type="nucleotide sequence ID" value="NZ_JBGBYD010000001.1"/>
</dbReference>
<reference evidence="2 3" key="1">
    <citation type="submission" date="2024-07" db="EMBL/GenBank/DDBJ databases">
        <title>Genomic Encyclopedia of Type Strains, Phase V (KMG-V): Genome sequencing to study the core and pangenomes of soil and plant-associated prokaryotes.</title>
        <authorList>
            <person name="Whitman W."/>
        </authorList>
    </citation>
    <scope>NUCLEOTIDE SEQUENCE [LARGE SCALE GENOMIC DNA]</scope>
    <source>
        <strain evidence="2 3">USDA 222</strain>
    </source>
</reference>
<dbReference type="Gene3D" id="3.30.950.30">
    <property type="entry name" value="Schlafen, AAA domain"/>
    <property type="match status" value="1"/>
</dbReference>